<dbReference type="Gene3D" id="3.40.50.2300">
    <property type="match status" value="1"/>
</dbReference>
<dbReference type="Pfam" id="PF00072">
    <property type="entry name" value="Response_reg"/>
    <property type="match status" value="1"/>
</dbReference>
<evidence type="ECO:0000256" key="5">
    <source>
        <dbReference type="ARBA" id="ARBA00023163"/>
    </source>
</evidence>
<dbReference type="GO" id="GO:0000976">
    <property type="term" value="F:transcription cis-regulatory region binding"/>
    <property type="evidence" value="ECO:0007669"/>
    <property type="project" value="TreeGrafter"/>
</dbReference>
<gene>
    <name evidence="10" type="ORF">J3U88_03265</name>
</gene>
<evidence type="ECO:0000256" key="1">
    <source>
        <dbReference type="ARBA" id="ARBA00022553"/>
    </source>
</evidence>
<proteinExistence type="predicted"/>
<dbReference type="GO" id="GO:0000156">
    <property type="term" value="F:phosphorelay response regulator activity"/>
    <property type="evidence" value="ECO:0007669"/>
    <property type="project" value="TreeGrafter"/>
</dbReference>
<dbReference type="PROSITE" id="PS50110">
    <property type="entry name" value="RESPONSE_REGULATORY"/>
    <property type="match status" value="1"/>
</dbReference>
<keyword evidence="3" id="KW-0805">Transcription regulation</keyword>
<keyword evidence="1 6" id="KW-0597">Phosphoprotein</keyword>
<dbReference type="Pfam" id="PF00486">
    <property type="entry name" value="Trans_reg_C"/>
    <property type="match status" value="1"/>
</dbReference>
<sequence length="226" mass="25778">MHLLLVEDNEGVADLVQRGFDDLGYRLTWLEDGRELIATLRRDPADLVILDVMLPGKNGFELLEDMRTHELAVPVLFLSAKTELEDRVRGLDLGADDYLTKPFAFTELHARVKALLRRSQSNSRPASTLVVGPLTLDLHERRAMREGQEIALQNKEFELLRFLMQHAGEIVSKRMIIEEVWNYTFNPGTNIVEVRIAALRDKVDRPFAKSMIKTVRGAGYRLNPDV</sequence>
<dbReference type="InterPro" id="IPR001789">
    <property type="entry name" value="Sig_transdc_resp-reg_receiver"/>
</dbReference>
<organism evidence="10 11">
    <name type="scientific">Acanthopleuribacter pedis</name>
    <dbReference type="NCBI Taxonomy" id="442870"/>
    <lineage>
        <taxon>Bacteria</taxon>
        <taxon>Pseudomonadati</taxon>
        <taxon>Acidobacteriota</taxon>
        <taxon>Holophagae</taxon>
        <taxon>Acanthopleuribacterales</taxon>
        <taxon>Acanthopleuribacteraceae</taxon>
        <taxon>Acanthopleuribacter</taxon>
    </lineage>
</organism>
<dbReference type="GO" id="GO:0032993">
    <property type="term" value="C:protein-DNA complex"/>
    <property type="evidence" value="ECO:0007669"/>
    <property type="project" value="TreeGrafter"/>
</dbReference>
<dbReference type="PANTHER" id="PTHR48111:SF22">
    <property type="entry name" value="REGULATOR OF RPOS"/>
    <property type="match status" value="1"/>
</dbReference>
<dbReference type="Gene3D" id="1.10.10.10">
    <property type="entry name" value="Winged helix-like DNA-binding domain superfamily/Winged helix DNA-binding domain"/>
    <property type="match status" value="1"/>
</dbReference>
<evidence type="ECO:0000313" key="10">
    <source>
        <dbReference type="EMBL" id="MBO1317465.1"/>
    </source>
</evidence>
<dbReference type="InterPro" id="IPR011006">
    <property type="entry name" value="CheY-like_superfamily"/>
</dbReference>
<dbReference type="SMART" id="SM00862">
    <property type="entry name" value="Trans_reg_C"/>
    <property type="match status" value="1"/>
</dbReference>
<dbReference type="InterPro" id="IPR001867">
    <property type="entry name" value="OmpR/PhoB-type_DNA-bd"/>
</dbReference>
<dbReference type="InterPro" id="IPR036388">
    <property type="entry name" value="WH-like_DNA-bd_sf"/>
</dbReference>
<evidence type="ECO:0000256" key="4">
    <source>
        <dbReference type="ARBA" id="ARBA00023125"/>
    </source>
</evidence>
<evidence type="ECO:0000256" key="7">
    <source>
        <dbReference type="PROSITE-ProRule" id="PRU01091"/>
    </source>
</evidence>
<dbReference type="CDD" id="cd00383">
    <property type="entry name" value="trans_reg_C"/>
    <property type="match status" value="1"/>
</dbReference>
<keyword evidence="5" id="KW-0804">Transcription</keyword>
<keyword evidence="11" id="KW-1185">Reference proteome</keyword>
<dbReference type="GO" id="GO:0005829">
    <property type="term" value="C:cytosol"/>
    <property type="evidence" value="ECO:0007669"/>
    <property type="project" value="TreeGrafter"/>
</dbReference>
<feature type="modified residue" description="4-aspartylphosphate" evidence="6">
    <location>
        <position position="51"/>
    </location>
</feature>
<feature type="domain" description="OmpR/PhoB-type" evidence="9">
    <location>
        <begin position="126"/>
        <end position="224"/>
    </location>
</feature>
<evidence type="ECO:0000259" key="9">
    <source>
        <dbReference type="PROSITE" id="PS51755"/>
    </source>
</evidence>
<dbReference type="SUPFAM" id="SSF52172">
    <property type="entry name" value="CheY-like"/>
    <property type="match status" value="1"/>
</dbReference>
<dbReference type="InterPro" id="IPR039420">
    <property type="entry name" value="WalR-like"/>
</dbReference>
<feature type="domain" description="Response regulatory" evidence="8">
    <location>
        <begin position="2"/>
        <end position="116"/>
    </location>
</feature>
<evidence type="ECO:0000259" key="8">
    <source>
        <dbReference type="PROSITE" id="PS50110"/>
    </source>
</evidence>
<dbReference type="Proteomes" id="UP000664417">
    <property type="component" value="Unassembled WGS sequence"/>
</dbReference>
<dbReference type="AlphaFoldDB" id="A0A8J7QD91"/>
<dbReference type="PANTHER" id="PTHR48111">
    <property type="entry name" value="REGULATOR OF RPOS"/>
    <property type="match status" value="1"/>
</dbReference>
<keyword evidence="4 7" id="KW-0238">DNA-binding</keyword>
<feature type="DNA-binding region" description="OmpR/PhoB-type" evidence="7">
    <location>
        <begin position="126"/>
        <end position="224"/>
    </location>
</feature>
<dbReference type="FunFam" id="1.10.10.10:FF:000005">
    <property type="entry name" value="Two-component system response regulator"/>
    <property type="match status" value="1"/>
</dbReference>
<dbReference type="PROSITE" id="PS51755">
    <property type="entry name" value="OMPR_PHOB"/>
    <property type="match status" value="1"/>
</dbReference>
<dbReference type="GO" id="GO:0006355">
    <property type="term" value="P:regulation of DNA-templated transcription"/>
    <property type="evidence" value="ECO:0007669"/>
    <property type="project" value="InterPro"/>
</dbReference>
<dbReference type="EMBL" id="JAFREP010000002">
    <property type="protein sequence ID" value="MBO1317465.1"/>
    <property type="molecule type" value="Genomic_DNA"/>
</dbReference>
<comment type="caution">
    <text evidence="10">The sequence shown here is derived from an EMBL/GenBank/DDBJ whole genome shotgun (WGS) entry which is preliminary data.</text>
</comment>
<accession>A0A8J7QD91</accession>
<evidence type="ECO:0000256" key="6">
    <source>
        <dbReference type="PROSITE-ProRule" id="PRU00169"/>
    </source>
</evidence>
<dbReference type="SMART" id="SM00448">
    <property type="entry name" value="REC"/>
    <property type="match status" value="1"/>
</dbReference>
<evidence type="ECO:0000256" key="3">
    <source>
        <dbReference type="ARBA" id="ARBA00023015"/>
    </source>
</evidence>
<protein>
    <submittedName>
        <fullName evidence="10">Response regulator transcription factor</fullName>
    </submittedName>
</protein>
<dbReference type="RefSeq" id="WP_207856701.1">
    <property type="nucleotide sequence ID" value="NZ_JAFREP010000002.1"/>
</dbReference>
<evidence type="ECO:0000256" key="2">
    <source>
        <dbReference type="ARBA" id="ARBA00023012"/>
    </source>
</evidence>
<dbReference type="Gene3D" id="6.10.250.690">
    <property type="match status" value="1"/>
</dbReference>
<evidence type="ECO:0000313" key="11">
    <source>
        <dbReference type="Proteomes" id="UP000664417"/>
    </source>
</evidence>
<reference evidence="10" key="1">
    <citation type="submission" date="2021-03" db="EMBL/GenBank/DDBJ databases">
        <authorList>
            <person name="Wang G."/>
        </authorList>
    </citation>
    <scope>NUCLEOTIDE SEQUENCE</scope>
    <source>
        <strain evidence="10">KCTC 12899</strain>
    </source>
</reference>
<name>A0A8J7QD91_9BACT</name>
<keyword evidence="2" id="KW-0902">Two-component regulatory system</keyword>